<keyword evidence="4 13" id="KW-1003">Cell membrane</keyword>
<evidence type="ECO:0000256" key="10">
    <source>
        <dbReference type="ARBA" id="ARBA00023170"/>
    </source>
</evidence>
<dbReference type="PRINTS" id="PR01534">
    <property type="entry name" value="VOMERONASL1R"/>
</dbReference>
<feature type="transmembrane region" description="Helical" evidence="13">
    <location>
        <begin position="128"/>
        <end position="146"/>
    </location>
</feature>
<dbReference type="PROSITE" id="PS50262">
    <property type="entry name" value="G_PROTEIN_RECEP_F1_2"/>
    <property type="match status" value="1"/>
</dbReference>
<comment type="similarity">
    <text evidence="3 13">Belongs to the G-protein coupled receptor 1 family.</text>
</comment>
<keyword evidence="16" id="KW-1185">Reference proteome</keyword>
<feature type="transmembrane region" description="Helical" evidence="13">
    <location>
        <begin position="238"/>
        <end position="262"/>
    </location>
</feature>
<keyword evidence="9 13" id="KW-0472">Membrane</keyword>
<dbReference type="AlphaFoldDB" id="A0A8B9YLC1"/>
<feature type="transmembrane region" description="Helical" evidence="13">
    <location>
        <begin position="12"/>
        <end position="32"/>
    </location>
</feature>
<comment type="subcellular location">
    <subcellularLocation>
        <location evidence="2 13">Cell membrane</location>
        <topology evidence="2 13">Multi-pass membrane protein</topology>
    </subcellularLocation>
</comment>
<reference evidence="15" key="1">
    <citation type="submission" date="2019-05" db="EMBL/GenBank/DDBJ databases">
        <authorList>
            <person name="Zhang S."/>
            <person name="Liu J."/>
        </authorList>
    </citation>
    <scope>NUCLEOTIDE SEQUENCE [LARGE SCALE GENOMIC DNA]</scope>
</reference>
<sequence>IMLASDAISEFFFISQICIGLMGNSVLFKLKMCTFITRSHLKKPIDVIFIHLTLVNVLTIMFKLIPDVMSSFGVRHFLDDVGCKATLFTHRVTRGLSICTTALLSAYQAIIISPVHSKWAWLKLKLSTCIYPSFLFFWVINMLIYIHIIKTVVANLNFTIVGSGYSTLYCQTNQLEHHYYSMAFLSVILIRDLLFVSLMAWSSLYMVTLLYKHRRRAPHIHSPTLSPRPSPEIQATHIILLLVSCFVFFYFSDNFITLYLFYRHEKNWRLKRMNGIISSCYPVICPFVLMKNNKIVSKCISSISKMRMTFSRRTVKR</sequence>
<keyword evidence="8 13" id="KW-0297">G-protein coupled receptor</keyword>
<proteinExistence type="inferred from homology"/>
<dbReference type="PANTHER" id="PTHR24062">
    <property type="entry name" value="VOMERONASAL TYPE-1 RECEPTOR"/>
    <property type="match status" value="1"/>
</dbReference>
<protein>
    <recommendedName>
        <fullName evidence="13">Vomeronasal type-1 receptor</fullName>
    </recommendedName>
</protein>
<evidence type="ECO:0000256" key="2">
    <source>
        <dbReference type="ARBA" id="ARBA00004651"/>
    </source>
</evidence>
<evidence type="ECO:0000256" key="4">
    <source>
        <dbReference type="ARBA" id="ARBA00022475"/>
    </source>
</evidence>
<dbReference type="SUPFAM" id="SSF81321">
    <property type="entry name" value="Family A G protein-coupled receptor-like"/>
    <property type="match status" value="1"/>
</dbReference>
<dbReference type="GO" id="GO:0005886">
    <property type="term" value="C:plasma membrane"/>
    <property type="evidence" value="ECO:0007669"/>
    <property type="project" value="UniProtKB-SubCell"/>
</dbReference>
<keyword evidence="7 13" id="KW-1133">Transmembrane helix</keyword>
<dbReference type="Gene3D" id="1.20.1070.10">
    <property type="entry name" value="Rhodopsin 7-helix transmembrane proteins"/>
    <property type="match status" value="1"/>
</dbReference>
<dbReference type="Proteomes" id="UP000694520">
    <property type="component" value="Chromosome 20"/>
</dbReference>
<accession>A0A8B9YLC1</accession>
<reference evidence="15" key="3">
    <citation type="submission" date="2025-09" db="UniProtKB">
        <authorList>
            <consortium name="Ensembl"/>
        </authorList>
    </citation>
    <scope>IDENTIFICATION</scope>
</reference>
<dbReference type="GeneTree" id="ENSGT00960000186612"/>
<evidence type="ECO:0000256" key="6">
    <source>
        <dbReference type="ARBA" id="ARBA00022692"/>
    </source>
</evidence>
<dbReference type="Pfam" id="PF03402">
    <property type="entry name" value="V1R"/>
    <property type="match status" value="1"/>
</dbReference>
<evidence type="ECO:0000256" key="5">
    <source>
        <dbReference type="ARBA" id="ARBA00022507"/>
    </source>
</evidence>
<keyword evidence="11" id="KW-0325">Glycoprotein</keyword>
<evidence type="ECO:0000313" key="16">
    <source>
        <dbReference type="Proteomes" id="UP000694520"/>
    </source>
</evidence>
<keyword evidence="10 13" id="KW-0675">Receptor</keyword>
<evidence type="ECO:0000256" key="13">
    <source>
        <dbReference type="RuleBase" id="RU364061"/>
    </source>
</evidence>
<evidence type="ECO:0000256" key="12">
    <source>
        <dbReference type="ARBA" id="ARBA00023224"/>
    </source>
</evidence>
<evidence type="ECO:0000259" key="14">
    <source>
        <dbReference type="PROSITE" id="PS50262"/>
    </source>
</evidence>
<dbReference type="InterPro" id="IPR004072">
    <property type="entry name" value="Vmron_rcpt_1"/>
</dbReference>
<feature type="transmembrane region" description="Helical" evidence="13">
    <location>
        <begin position="44"/>
        <end position="65"/>
    </location>
</feature>
<keyword evidence="12 13" id="KW-0807">Transducer</keyword>
<organism evidence="15 16">
    <name type="scientific">Bos mutus grunniens</name>
    <name type="common">Wild yak</name>
    <name type="synonym">Bos grunniens</name>
    <dbReference type="NCBI Taxonomy" id="30521"/>
    <lineage>
        <taxon>Eukaryota</taxon>
        <taxon>Metazoa</taxon>
        <taxon>Chordata</taxon>
        <taxon>Craniata</taxon>
        <taxon>Vertebrata</taxon>
        <taxon>Euteleostomi</taxon>
        <taxon>Mammalia</taxon>
        <taxon>Eutheria</taxon>
        <taxon>Laurasiatheria</taxon>
        <taxon>Artiodactyla</taxon>
        <taxon>Ruminantia</taxon>
        <taxon>Pecora</taxon>
        <taxon>Bovidae</taxon>
        <taxon>Bovinae</taxon>
        <taxon>Bos</taxon>
    </lineage>
</organism>
<evidence type="ECO:0000256" key="7">
    <source>
        <dbReference type="ARBA" id="ARBA00022989"/>
    </source>
</evidence>
<evidence type="ECO:0000256" key="8">
    <source>
        <dbReference type="ARBA" id="ARBA00023040"/>
    </source>
</evidence>
<evidence type="ECO:0000256" key="1">
    <source>
        <dbReference type="ARBA" id="ARBA00003878"/>
    </source>
</evidence>
<dbReference type="Ensembl" id="ENSBGRT00000040788.1">
    <property type="protein sequence ID" value="ENSBGRP00000035272.1"/>
    <property type="gene ID" value="ENSBGRG00000022081.1"/>
</dbReference>
<feature type="transmembrane region" description="Helical" evidence="13">
    <location>
        <begin position="182"/>
        <end position="204"/>
    </location>
</feature>
<dbReference type="GO" id="GO:0007606">
    <property type="term" value="P:sensory perception of chemical stimulus"/>
    <property type="evidence" value="ECO:0007669"/>
    <property type="project" value="UniProtKB-ARBA"/>
</dbReference>
<dbReference type="GO" id="GO:0019236">
    <property type="term" value="P:response to pheromone"/>
    <property type="evidence" value="ECO:0007669"/>
    <property type="project" value="UniProtKB-KW"/>
</dbReference>
<dbReference type="FunFam" id="1.20.1070.10:FF:000033">
    <property type="entry name" value="Vomeronasal type-1 receptor"/>
    <property type="match status" value="1"/>
</dbReference>
<dbReference type="InterPro" id="IPR017452">
    <property type="entry name" value="GPCR_Rhodpsn_7TM"/>
</dbReference>
<evidence type="ECO:0000256" key="3">
    <source>
        <dbReference type="ARBA" id="ARBA00010663"/>
    </source>
</evidence>
<feature type="transmembrane region" description="Helical" evidence="13">
    <location>
        <begin position="95"/>
        <end position="116"/>
    </location>
</feature>
<evidence type="ECO:0000313" key="15">
    <source>
        <dbReference type="Ensembl" id="ENSBGRP00000035272.1"/>
    </source>
</evidence>
<name>A0A8B9YLC1_BOSMU</name>
<keyword evidence="5 13" id="KW-0589">Pheromone response</keyword>
<comment type="function">
    <text evidence="1">Putative pheromone receptor.</text>
</comment>
<evidence type="ECO:0000256" key="11">
    <source>
        <dbReference type="ARBA" id="ARBA00023180"/>
    </source>
</evidence>
<feature type="domain" description="G-protein coupled receptors family 1 profile" evidence="14">
    <location>
        <begin position="23"/>
        <end position="289"/>
    </location>
</feature>
<reference evidence="15" key="2">
    <citation type="submission" date="2025-08" db="UniProtKB">
        <authorList>
            <consortium name="Ensembl"/>
        </authorList>
    </citation>
    <scope>IDENTIFICATION</scope>
</reference>
<keyword evidence="6 13" id="KW-0812">Transmembrane</keyword>
<evidence type="ECO:0000256" key="9">
    <source>
        <dbReference type="ARBA" id="ARBA00023136"/>
    </source>
</evidence>
<dbReference type="GO" id="GO:0016503">
    <property type="term" value="F:pheromone receptor activity"/>
    <property type="evidence" value="ECO:0007669"/>
    <property type="project" value="InterPro"/>
</dbReference>